<keyword evidence="2" id="KW-1185">Reference proteome</keyword>
<name>A0AAV7PPV7_PLEWA</name>
<evidence type="ECO:0000313" key="2">
    <source>
        <dbReference type="Proteomes" id="UP001066276"/>
    </source>
</evidence>
<evidence type="ECO:0000313" key="1">
    <source>
        <dbReference type="EMBL" id="KAJ1127768.1"/>
    </source>
</evidence>
<protein>
    <submittedName>
        <fullName evidence="1">Uncharacterized protein</fullName>
    </submittedName>
</protein>
<dbReference type="AlphaFoldDB" id="A0AAV7PPV7"/>
<organism evidence="1 2">
    <name type="scientific">Pleurodeles waltl</name>
    <name type="common">Iberian ribbed newt</name>
    <dbReference type="NCBI Taxonomy" id="8319"/>
    <lineage>
        <taxon>Eukaryota</taxon>
        <taxon>Metazoa</taxon>
        <taxon>Chordata</taxon>
        <taxon>Craniata</taxon>
        <taxon>Vertebrata</taxon>
        <taxon>Euteleostomi</taxon>
        <taxon>Amphibia</taxon>
        <taxon>Batrachia</taxon>
        <taxon>Caudata</taxon>
        <taxon>Salamandroidea</taxon>
        <taxon>Salamandridae</taxon>
        <taxon>Pleurodelinae</taxon>
        <taxon>Pleurodeles</taxon>
    </lineage>
</organism>
<reference evidence="1" key="1">
    <citation type="journal article" date="2022" name="bioRxiv">
        <title>Sequencing and chromosome-scale assembly of the giantPleurodeles waltlgenome.</title>
        <authorList>
            <person name="Brown T."/>
            <person name="Elewa A."/>
            <person name="Iarovenko S."/>
            <person name="Subramanian E."/>
            <person name="Araus A.J."/>
            <person name="Petzold A."/>
            <person name="Susuki M."/>
            <person name="Suzuki K.-i.T."/>
            <person name="Hayashi T."/>
            <person name="Toyoda A."/>
            <person name="Oliveira C."/>
            <person name="Osipova E."/>
            <person name="Leigh N.D."/>
            <person name="Simon A."/>
            <person name="Yun M.H."/>
        </authorList>
    </citation>
    <scope>NUCLEOTIDE SEQUENCE</scope>
    <source>
        <strain evidence="1">20211129_DDA</strain>
        <tissue evidence="1">Liver</tissue>
    </source>
</reference>
<dbReference type="EMBL" id="JANPWB010000011">
    <property type="protein sequence ID" value="KAJ1127768.1"/>
    <property type="molecule type" value="Genomic_DNA"/>
</dbReference>
<comment type="caution">
    <text evidence="1">The sequence shown here is derived from an EMBL/GenBank/DDBJ whole genome shotgun (WGS) entry which is preliminary data.</text>
</comment>
<gene>
    <name evidence="1" type="ORF">NDU88_006161</name>
</gene>
<sequence length="100" mass="11564">MEVSWVLLGLLPSSSKNKLSRKCVLLGLELARHCITITWLSSMSPTYKTWLKDISEWAAVEEVWIRHIQRDDKLEEDTHAWSTLLCDLKVSQELEPAENI</sequence>
<dbReference type="Proteomes" id="UP001066276">
    <property type="component" value="Chromosome 7"/>
</dbReference>
<proteinExistence type="predicted"/>
<accession>A0AAV7PPV7</accession>